<feature type="transmembrane region" description="Helical" evidence="5">
    <location>
        <begin position="406"/>
        <end position="425"/>
    </location>
</feature>
<dbReference type="InterPro" id="IPR005829">
    <property type="entry name" value="Sugar_transporter_CS"/>
</dbReference>
<dbReference type="PANTHER" id="PTHR23508:SF10">
    <property type="entry name" value="CARBOXYLIC ACID TRANSPORTER PROTEIN HOMOLOG"/>
    <property type="match status" value="1"/>
</dbReference>
<sequence length="429" mass="44980">MDLKQQIRQRPMTGFQWLVVALAVALNMLDGFDVLAVAFTAKSIKSELGLTGGQIGSLMSAGFVGMTAGSLLLGPLADRLGRRPVLMLSVLLSAAGMLLTVWSHSMAWLVASRVLTGLGVGGILPCTNVLVSEYANKKWHGLAIAVYASGFGVGAMVGGMSAVMLQTQYGWRSVFMVGAVLTAMAFVALVALLPESVDYLLNRRPADAKARLDAIAAKMGLHGDWAFPEAKHRARGVSVLRLFQADYLKTTLLIWLAFIAVMAAYYFISSWTPTLLEEAGMSKASSQTVGMAISIGGAAGSLLFGYLVSRWGARTMLLAFAGLAAAAVCAFVPATANLSLALVLAVVLGALSNGCIAGLYTINPALWEADFRSTGVAVAIGVGRIGSMVSPMLVGRLLDAGWQKNQLYFGAAAVLLLAMAAVTGLKQRV</sequence>
<dbReference type="PANTHER" id="PTHR23508">
    <property type="entry name" value="CARBOXYLIC ACID TRANSPORTER PROTEIN HOMOLOG"/>
    <property type="match status" value="1"/>
</dbReference>
<comment type="subcellular location">
    <subcellularLocation>
        <location evidence="1">Membrane</location>
        <topology evidence="1">Multi-pass membrane protein</topology>
    </subcellularLocation>
</comment>
<reference evidence="7 8" key="1">
    <citation type="journal article" date="2021" name="Pathogens">
        <title>Isolation and Characterization of Kingella bonacorsii sp. nov., A Novel Kingella Species Detected in a Stable Periodontitis Subject.</title>
        <authorList>
            <person name="Antezack A."/>
            <person name="Boxberger M."/>
            <person name="Rolland C."/>
            <person name="Monnet-Corti V."/>
            <person name="La Scola B."/>
        </authorList>
    </citation>
    <scope>NUCLEOTIDE SEQUENCE [LARGE SCALE GENOMIC DNA]</scope>
    <source>
        <strain evidence="7 8">Marseille-Q4569</strain>
    </source>
</reference>
<accession>A0ABS1BT86</accession>
<organism evidence="7 8">
    <name type="scientific">Kingella bonacorsii</name>
    <dbReference type="NCBI Taxonomy" id="2796361"/>
    <lineage>
        <taxon>Bacteria</taxon>
        <taxon>Pseudomonadati</taxon>
        <taxon>Pseudomonadota</taxon>
        <taxon>Betaproteobacteria</taxon>
        <taxon>Neisseriales</taxon>
        <taxon>Neisseriaceae</taxon>
        <taxon>Kingella</taxon>
    </lineage>
</organism>
<dbReference type="EMBL" id="JAEHNZ010000002">
    <property type="protein sequence ID" value="MBK0396468.1"/>
    <property type="molecule type" value="Genomic_DNA"/>
</dbReference>
<dbReference type="Gene3D" id="1.20.1250.20">
    <property type="entry name" value="MFS general substrate transporter like domains"/>
    <property type="match status" value="1"/>
</dbReference>
<keyword evidence="8" id="KW-1185">Reference proteome</keyword>
<protein>
    <submittedName>
        <fullName evidence="7">MFS transporter</fullName>
    </submittedName>
</protein>
<evidence type="ECO:0000313" key="7">
    <source>
        <dbReference type="EMBL" id="MBK0396468.1"/>
    </source>
</evidence>
<evidence type="ECO:0000256" key="2">
    <source>
        <dbReference type="ARBA" id="ARBA00022692"/>
    </source>
</evidence>
<keyword evidence="4 5" id="KW-0472">Membrane</keyword>
<dbReference type="Proteomes" id="UP000614058">
    <property type="component" value="Unassembled WGS sequence"/>
</dbReference>
<evidence type="ECO:0000313" key="8">
    <source>
        <dbReference type="Proteomes" id="UP000614058"/>
    </source>
</evidence>
<comment type="caution">
    <text evidence="7">The sequence shown here is derived from an EMBL/GenBank/DDBJ whole genome shotgun (WGS) entry which is preliminary data.</text>
</comment>
<dbReference type="RefSeq" id="WP_200522545.1">
    <property type="nucleotide sequence ID" value="NZ_JAEHNZ010000002.1"/>
</dbReference>
<feature type="transmembrane region" description="Helical" evidence="5">
    <location>
        <begin position="171"/>
        <end position="194"/>
    </location>
</feature>
<keyword evidence="3 5" id="KW-1133">Transmembrane helix</keyword>
<dbReference type="Pfam" id="PF07690">
    <property type="entry name" value="MFS_1"/>
    <property type="match status" value="1"/>
</dbReference>
<dbReference type="PROSITE" id="PS00216">
    <property type="entry name" value="SUGAR_TRANSPORT_1"/>
    <property type="match status" value="1"/>
</dbReference>
<evidence type="ECO:0000259" key="6">
    <source>
        <dbReference type="PROSITE" id="PS50850"/>
    </source>
</evidence>
<proteinExistence type="predicted"/>
<dbReference type="PROSITE" id="PS50850">
    <property type="entry name" value="MFS"/>
    <property type="match status" value="1"/>
</dbReference>
<feature type="transmembrane region" description="Helical" evidence="5">
    <location>
        <begin position="288"/>
        <end position="308"/>
    </location>
</feature>
<feature type="domain" description="Major facilitator superfamily (MFS) profile" evidence="6">
    <location>
        <begin position="19"/>
        <end position="429"/>
    </location>
</feature>
<evidence type="ECO:0000256" key="3">
    <source>
        <dbReference type="ARBA" id="ARBA00022989"/>
    </source>
</evidence>
<feature type="transmembrane region" description="Helical" evidence="5">
    <location>
        <begin position="142"/>
        <end position="165"/>
    </location>
</feature>
<dbReference type="InterPro" id="IPR020846">
    <property type="entry name" value="MFS_dom"/>
</dbReference>
<keyword evidence="2 5" id="KW-0812">Transmembrane</keyword>
<dbReference type="CDD" id="cd17365">
    <property type="entry name" value="MFS_PcaK_like"/>
    <property type="match status" value="1"/>
</dbReference>
<evidence type="ECO:0000256" key="5">
    <source>
        <dbReference type="SAM" id="Phobius"/>
    </source>
</evidence>
<dbReference type="InterPro" id="IPR036259">
    <property type="entry name" value="MFS_trans_sf"/>
</dbReference>
<feature type="transmembrane region" description="Helical" evidence="5">
    <location>
        <begin position="315"/>
        <end position="334"/>
    </location>
</feature>
<dbReference type="InterPro" id="IPR011701">
    <property type="entry name" value="MFS"/>
</dbReference>
<name>A0ABS1BT86_9NEIS</name>
<feature type="transmembrane region" description="Helical" evidence="5">
    <location>
        <begin position="108"/>
        <end position="130"/>
    </location>
</feature>
<feature type="transmembrane region" description="Helical" evidence="5">
    <location>
        <begin position="54"/>
        <end position="73"/>
    </location>
</feature>
<dbReference type="SUPFAM" id="SSF103473">
    <property type="entry name" value="MFS general substrate transporter"/>
    <property type="match status" value="1"/>
</dbReference>
<evidence type="ECO:0000256" key="4">
    <source>
        <dbReference type="ARBA" id="ARBA00023136"/>
    </source>
</evidence>
<evidence type="ECO:0000256" key="1">
    <source>
        <dbReference type="ARBA" id="ARBA00004141"/>
    </source>
</evidence>
<feature type="transmembrane region" description="Helical" evidence="5">
    <location>
        <begin position="250"/>
        <end position="268"/>
    </location>
</feature>
<gene>
    <name evidence="7" type="ORF">JDW22_07730</name>
</gene>
<feature type="transmembrane region" description="Helical" evidence="5">
    <location>
        <begin position="374"/>
        <end position="394"/>
    </location>
</feature>
<feature type="transmembrane region" description="Helical" evidence="5">
    <location>
        <begin position="85"/>
        <end position="102"/>
    </location>
</feature>
<feature type="transmembrane region" description="Helical" evidence="5">
    <location>
        <begin position="340"/>
        <end position="362"/>
    </location>
</feature>